<feature type="compositionally biased region" description="Low complexity" evidence="7">
    <location>
        <begin position="232"/>
        <end position="243"/>
    </location>
</feature>
<feature type="compositionally biased region" description="Acidic residues" evidence="7">
    <location>
        <begin position="258"/>
        <end position="267"/>
    </location>
</feature>
<name>A0A5K0U9E8_9VIRU</name>
<dbReference type="PROSITE" id="PS00108">
    <property type="entry name" value="PROTEIN_KINASE_ST"/>
    <property type="match status" value="1"/>
</dbReference>
<dbReference type="PANTHER" id="PTHR45646:SF11">
    <property type="entry name" value="SERINE_THREONINE-PROTEIN KINASE DOA"/>
    <property type="match status" value="1"/>
</dbReference>
<feature type="domain" description="Protein kinase" evidence="8">
    <location>
        <begin position="36"/>
        <end position="491"/>
    </location>
</feature>
<accession>A0A5K0U9E8</accession>
<evidence type="ECO:0000256" key="7">
    <source>
        <dbReference type="SAM" id="MobiDB-lite"/>
    </source>
</evidence>
<evidence type="ECO:0000256" key="2">
    <source>
        <dbReference type="ARBA" id="ARBA00022679"/>
    </source>
</evidence>
<organism evidence="9 10">
    <name type="scientific">Yasminevirus sp. GU-2018</name>
    <dbReference type="NCBI Taxonomy" id="2420051"/>
    <lineage>
        <taxon>Viruses</taxon>
        <taxon>Varidnaviria</taxon>
        <taxon>Bamfordvirae</taxon>
        <taxon>Nucleocytoviricota</taxon>
        <taxon>Megaviricetes</taxon>
        <taxon>Imitervirales</taxon>
        <taxon>Mimiviridae</taxon>
        <taxon>Klosneuvirinae</taxon>
        <taxon>Yasminevirus</taxon>
        <taxon>Yasminevirus saudimassiliense</taxon>
    </lineage>
</organism>
<sequence length="494" mass="55405">MAPKSKKQVKAVKQEQKDEGPLERPGRILTHQGNTFVLVNELGLGAYASVWMCYSVNKKELYAVKIFKRKEKVVAQKEIALYEKFHRMGIKNTVKHYATFDSNGQMCIVLDLMAGSLYDLIKKGGTDDDVVFKTGFGVDFVIKSLHQVLQTLVDLHANNITHGDVKPENILLYGRTKMHTEIIKTLQPKSSAKKMSDAVRELSKNFVKVESSEENSDDGSGSGEGSDESEGTENSGSGSDNESVASEMSKAPEQIVLSDEESDEIDGDNGHDGHDDESWIDDENTVDFGDADEKEEVDATVLASKKHDKHVVEHLKLPKNFIDSPIVKLSDMGACVDKNDEKKPIGVQTKYYKSPEIILGLEYGPPCDMWALGCTLYELLTGEILFNPDDYDVDKKRCILHQIYAYVGKIPKEMANASPYKQVFFTDEYTLKENDVYGDDFYQENIWSSLLENLGCGTVKKFMLLNLILDMLRTDPKKRITAKEALEHPLFKLA</sequence>
<evidence type="ECO:0000256" key="6">
    <source>
        <dbReference type="PROSITE-ProRule" id="PRU10141"/>
    </source>
</evidence>
<dbReference type="GO" id="GO:0005524">
    <property type="term" value="F:ATP binding"/>
    <property type="evidence" value="ECO:0007669"/>
    <property type="project" value="UniProtKB-UniRule"/>
</dbReference>
<feature type="region of interest" description="Disordered" evidence="7">
    <location>
        <begin position="1"/>
        <end position="27"/>
    </location>
</feature>
<feature type="binding site" evidence="6">
    <location>
        <position position="65"/>
    </location>
    <ligand>
        <name>ATP</name>
        <dbReference type="ChEBI" id="CHEBI:30616"/>
    </ligand>
</feature>
<dbReference type="InterPro" id="IPR017441">
    <property type="entry name" value="Protein_kinase_ATP_BS"/>
</dbReference>
<evidence type="ECO:0000256" key="3">
    <source>
        <dbReference type="ARBA" id="ARBA00022741"/>
    </source>
</evidence>
<keyword evidence="2" id="KW-0808">Transferase</keyword>
<evidence type="ECO:0000256" key="1">
    <source>
        <dbReference type="ARBA" id="ARBA00022527"/>
    </source>
</evidence>
<feature type="compositionally biased region" description="Basic and acidic residues" evidence="7">
    <location>
        <begin position="12"/>
        <end position="26"/>
    </location>
</feature>
<dbReference type="Pfam" id="PF00069">
    <property type="entry name" value="Pkinase"/>
    <property type="match status" value="2"/>
</dbReference>
<feature type="compositionally biased region" description="Basic and acidic residues" evidence="7">
    <location>
        <begin position="268"/>
        <end position="277"/>
    </location>
</feature>
<dbReference type="PANTHER" id="PTHR45646">
    <property type="entry name" value="SERINE/THREONINE-PROTEIN KINASE DOA-RELATED"/>
    <property type="match status" value="1"/>
</dbReference>
<gene>
    <name evidence="9" type="ORF">YASMINEVIRUS_878</name>
</gene>
<dbReference type="PROSITE" id="PS00107">
    <property type="entry name" value="PROTEIN_KINASE_ATP"/>
    <property type="match status" value="1"/>
</dbReference>
<protein>
    <submittedName>
        <fullName evidence="9">Serine/threonine protein kinase</fullName>
    </submittedName>
</protein>
<dbReference type="InterPro" id="IPR008271">
    <property type="entry name" value="Ser/Thr_kinase_AS"/>
</dbReference>
<proteinExistence type="predicted"/>
<dbReference type="Proteomes" id="UP000594342">
    <property type="component" value="Unassembled WGS sequence"/>
</dbReference>
<keyword evidence="4 9" id="KW-0418">Kinase</keyword>
<keyword evidence="3 6" id="KW-0547">Nucleotide-binding</keyword>
<feature type="region of interest" description="Disordered" evidence="7">
    <location>
        <begin position="207"/>
        <end position="284"/>
    </location>
</feature>
<reference evidence="9 10" key="1">
    <citation type="submission" date="2018-10" db="EMBL/GenBank/DDBJ databases">
        <authorList>
            <consortium name="IHU Genomes"/>
        </authorList>
    </citation>
    <scope>NUCLEOTIDE SEQUENCE [LARGE SCALE GENOMIC DNA]</scope>
    <source>
        <strain evidence="9 10">A1</strain>
    </source>
</reference>
<dbReference type="InterPro" id="IPR011009">
    <property type="entry name" value="Kinase-like_dom_sf"/>
</dbReference>
<evidence type="ECO:0000313" key="10">
    <source>
        <dbReference type="Proteomes" id="UP000594342"/>
    </source>
</evidence>
<evidence type="ECO:0000256" key="4">
    <source>
        <dbReference type="ARBA" id="ARBA00022777"/>
    </source>
</evidence>
<dbReference type="SUPFAM" id="SSF56112">
    <property type="entry name" value="Protein kinase-like (PK-like)"/>
    <property type="match status" value="1"/>
</dbReference>
<keyword evidence="1 9" id="KW-0723">Serine/threonine-protein kinase</keyword>
<dbReference type="SMART" id="SM00220">
    <property type="entry name" value="S_TKc"/>
    <property type="match status" value="1"/>
</dbReference>
<evidence type="ECO:0000256" key="5">
    <source>
        <dbReference type="ARBA" id="ARBA00022840"/>
    </source>
</evidence>
<keyword evidence="10" id="KW-1185">Reference proteome</keyword>
<keyword evidence="5 6" id="KW-0067">ATP-binding</keyword>
<evidence type="ECO:0000259" key="8">
    <source>
        <dbReference type="PROSITE" id="PS50011"/>
    </source>
</evidence>
<dbReference type="Gene3D" id="1.10.510.10">
    <property type="entry name" value="Transferase(Phosphotransferase) domain 1"/>
    <property type="match status" value="1"/>
</dbReference>
<dbReference type="PROSITE" id="PS50011">
    <property type="entry name" value="PROTEIN_KINASE_DOM"/>
    <property type="match status" value="1"/>
</dbReference>
<dbReference type="EMBL" id="UPSH01000001">
    <property type="protein sequence ID" value="VBB18415.1"/>
    <property type="molecule type" value="Genomic_DNA"/>
</dbReference>
<feature type="compositionally biased region" description="Basic residues" evidence="7">
    <location>
        <begin position="1"/>
        <end position="10"/>
    </location>
</feature>
<dbReference type="Gene3D" id="3.30.200.20">
    <property type="entry name" value="Phosphorylase Kinase, domain 1"/>
    <property type="match status" value="1"/>
</dbReference>
<dbReference type="InterPro" id="IPR051175">
    <property type="entry name" value="CLK_kinases"/>
</dbReference>
<dbReference type="InterPro" id="IPR000719">
    <property type="entry name" value="Prot_kinase_dom"/>
</dbReference>
<comment type="caution">
    <text evidence="9">The sequence shown here is derived from an EMBL/GenBank/DDBJ whole genome shotgun (WGS) entry which is preliminary data.</text>
</comment>
<evidence type="ECO:0000313" key="9">
    <source>
        <dbReference type="EMBL" id="VBB18415.1"/>
    </source>
</evidence>
<dbReference type="GO" id="GO:0004674">
    <property type="term" value="F:protein serine/threonine kinase activity"/>
    <property type="evidence" value="ECO:0007669"/>
    <property type="project" value="UniProtKB-KW"/>
</dbReference>